<evidence type="ECO:0000313" key="11">
    <source>
        <dbReference type="Proteomes" id="UP000442109"/>
    </source>
</evidence>
<gene>
    <name evidence="10" type="ORF">GB996_01520</name>
</gene>
<feature type="domain" description="Peptidase M48" evidence="9">
    <location>
        <begin position="87"/>
        <end position="281"/>
    </location>
</feature>
<dbReference type="GO" id="GO:0004222">
    <property type="term" value="F:metalloendopeptidase activity"/>
    <property type="evidence" value="ECO:0007669"/>
    <property type="project" value="InterPro"/>
</dbReference>
<dbReference type="EC" id="3.4.-.-" evidence="8"/>
<keyword evidence="4 8" id="KW-0574">Periplasm</keyword>
<dbReference type="GO" id="GO:0008270">
    <property type="term" value="F:zinc ion binding"/>
    <property type="evidence" value="ECO:0007669"/>
    <property type="project" value="UniProtKB-UniRule"/>
</dbReference>
<accession>A0A844LXR4</accession>
<feature type="active site" evidence="8">
    <location>
        <position position="155"/>
    </location>
</feature>
<dbReference type="AlphaFoldDB" id="A0A844LXR4"/>
<proteinExistence type="inferred from homology"/>
<name>A0A844LXR4_9GAMM</name>
<comment type="caution">
    <text evidence="10">The sequence shown here is derived from an EMBL/GenBank/DDBJ whole genome shotgun (WGS) entry which is preliminary data.</text>
</comment>
<dbReference type="InterPro" id="IPR030873">
    <property type="entry name" value="Protease_BepA"/>
</dbReference>
<evidence type="ECO:0000256" key="6">
    <source>
        <dbReference type="ARBA" id="ARBA00022833"/>
    </source>
</evidence>
<feature type="binding site" evidence="8">
    <location>
        <position position="158"/>
    </location>
    <ligand>
        <name>Zn(2+)</name>
        <dbReference type="ChEBI" id="CHEBI:29105"/>
        <note>catalytic</note>
    </ligand>
</feature>
<evidence type="ECO:0000256" key="8">
    <source>
        <dbReference type="HAMAP-Rule" id="MF_00997"/>
    </source>
</evidence>
<dbReference type="GO" id="GO:0016020">
    <property type="term" value="C:membrane"/>
    <property type="evidence" value="ECO:0007669"/>
    <property type="project" value="InterPro"/>
</dbReference>
<dbReference type="InterPro" id="IPR001915">
    <property type="entry name" value="Peptidase_M48"/>
</dbReference>
<dbReference type="EMBL" id="WFKQ01000001">
    <property type="protein sequence ID" value="MUG31471.1"/>
    <property type="molecule type" value="Genomic_DNA"/>
</dbReference>
<keyword evidence="6 8" id="KW-0862">Zinc</keyword>
<evidence type="ECO:0000256" key="4">
    <source>
        <dbReference type="ARBA" id="ARBA00022764"/>
    </source>
</evidence>
<dbReference type="GO" id="GO:0051603">
    <property type="term" value="P:proteolysis involved in protein catabolic process"/>
    <property type="evidence" value="ECO:0007669"/>
    <property type="project" value="TreeGrafter"/>
</dbReference>
<dbReference type="InterPro" id="IPR011990">
    <property type="entry name" value="TPR-like_helical_dom_sf"/>
</dbReference>
<keyword evidence="3 8" id="KW-0732">Signal</keyword>
<dbReference type="SUPFAM" id="SSF48452">
    <property type="entry name" value="TPR-like"/>
    <property type="match status" value="1"/>
</dbReference>
<organism evidence="10 11">
    <name type="scientific">Psychrobacter sanguinis</name>
    <dbReference type="NCBI Taxonomy" id="861445"/>
    <lineage>
        <taxon>Bacteria</taxon>
        <taxon>Pseudomonadati</taxon>
        <taxon>Pseudomonadota</taxon>
        <taxon>Gammaproteobacteria</taxon>
        <taxon>Moraxellales</taxon>
        <taxon>Moraxellaceae</taxon>
        <taxon>Psychrobacter</taxon>
    </lineage>
</organism>
<keyword evidence="1 8" id="KW-0645">Protease</keyword>
<dbReference type="PANTHER" id="PTHR22726:SF1">
    <property type="entry name" value="METALLOENDOPEPTIDASE OMA1, MITOCHONDRIAL"/>
    <property type="match status" value="1"/>
</dbReference>
<feature type="chain" id="PRO_5033187986" description="Putative beta-barrel assembly-enhancing protease" evidence="8">
    <location>
        <begin position="30"/>
        <end position="533"/>
    </location>
</feature>
<evidence type="ECO:0000259" key="9">
    <source>
        <dbReference type="Pfam" id="PF01435"/>
    </source>
</evidence>
<protein>
    <recommendedName>
        <fullName evidence="8">Putative beta-barrel assembly-enhancing protease</fullName>
        <ecNumber evidence="8">3.4.-.-</ecNumber>
    </recommendedName>
</protein>
<evidence type="ECO:0000256" key="3">
    <source>
        <dbReference type="ARBA" id="ARBA00022729"/>
    </source>
</evidence>
<feature type="binding site" evidence="8">
    <location>
        <position position="154"/>
    </location>
    <ligand>
        <name>Zn(2+)</name>
        <dbReference type="ChEBI" id="CHEBI:29105"/>
        <note>catalytic</note>
    </ligand>
</feature>
<evidence type="ECO:0000313" key="10">
    <source>
        <dbReference type="EMBL" id="MUG31471.1"/>
    </source>
</evidence>
<comment type="similarity">
    <text evidence="8">Belongs to the peptidase M48 family. BepA subfamily.</text>
</comment>
<dbReference type="HAMAP" id="MF_00997">
    <property type="entry name" value="Protease_BepA"/>
    <property type="match status" value="1"/>
</dbReference>
<evidence type="ECO:0000256" key="1">
    <source>
        <dbReference type="ARBA" id="ARBA00022670"/>
    </source>
</evidence>
<comment type="subcellular location">
    <subcellularLocation>
        <location evidence="8">Periplasm</location>
    </subcellularLocation>
</comment>
<dbReference type="PANTHER" id="PTHR22726">
    <property type="entry name" value="METALLOENDOPEPTIDASE OMA1"/>
    <property type="match status" value="1"/>
</dbReference>
<dbReference type="InterPro" id="IPR051156">
    <property type="entry name" value="Mito/Outer_Membr_Metalloprot"/>
</dbReference>
<keyword evidence="11" id="KW-1185">Reference proteome</keyword>
<feature type="binding site" evidence="8">
    <location>
        <position position="219"/>
    </location>
    <ligand>
        <name>Zn(2+)</name>
        <dbReference type="ChEBI" id="CHEBI:29105"/>
        <note>catalytic</note>
    </ligand>
</feature>
<keyword evidence="5 8" id="KW-0378">Hydrolase</keyword>
<feature type="active site" description="Proton donor" evidence="8">
    <location>
        <position position="223"/>
    </location>
</feature>
<feature type="signal peptide" evidence="8">
    <location>
        <begin position="1"/>
        <end position="29"/>
    </location>
</feature>
<dbReference type="Gene3D" id="1.25.40.10">
    <property type="entry name" value="Tetratricopeptide repeat domain"/>
    <property type="match status" value="1"/>
</dbReference>
<evidence type="ECO:0000256" key="7">
    <source>
        <dbReference type="ARBA" id="ARBA00023049"/>
    </source>
</evidence>
<evidence type="ECO:0000256" key="2">
    <source>
        <dbReference type="ARBA" id="ARBA00022723"/>
    </source>
</evidence>
<dbReference type="Gene3D" id="3.30.2010.10">
    <property type="entry name" value="Metalloproteases ('zincins'), catalytic domain"/>
    <property type="match status" value="1"/>
</dbReference>
<sequence length="533" mass="58185" precursor="true">MRFVKVTYRRYCTAAVPLLLLGLPLMATAAPTAAINATSASAIGFDNPNFSLPELGSGGGRFIEANQHKVLGEWSLQQLGKSAPLLNDPWSQEQLESLAWQINAQARSQAPLALMVINNASINAFAIPGGVMGIHTGTVIDANSMDEVASVIAHEVAHLSQRHYEHRDEASRKALMMQIGGLLAAIAASAADGDAAAAVMMGSQTAALNAQMAFSRSNEREADRIGMQLMAKAGYDPRAMPRFFATLNQKTQLNMVKNAYLPSFIMTHPLSSERLSEAQSRANSYATVGLHNQSDPLTFDLLKWRLKVLSNQVTEGDLLAAAKQSTGATMALAFWYGKQGRYNEAAAQFSKLKNTAISSTKDKMAFDVLLAISQGQVAGMQGNWQRTESLITPYYNLYPERRDTKMLLADAWLQLGKYNEVISLMKPLVQSREYDVEALFRMQRAYELLATSNRQSNTTLSQISAVNALRYRAKGELWQGEYNDALVSLQQAKTLVQSFSKASGSSSGFNSRPLLASIDSEVAQVKTAKEVRP</sequence>
<dbReference type="Proteomes" id="UP000442109">
    <property type="component" value="Unassembled WGS sequence"/>
</dbReference>
<evidence type="ECO:0000256" key="5">
    <source>
        <dbReference type="ARBA" id="ARBA00022801"/>
    </source>
</evidence>
<comment type="cofactor">
    <cofactor evidence="8">
        <name>Zn(2+)</name>
        <dbReference type="ChEBI" id="CHEBI:29105"/>
    </cofactor>
    <text evidence="8">Binds 1 zinc ion per subunit.</text>
</comment>
<keyword evidence="2 8" id="KW-0479">Metal-binding</keyword>
<dbReference type="Pfam" id="PF01435">
    <property type="entry name" value="Peptidase_M48"/>
    <property type="match status" value="1"/>
</dbReference>
<dbReference type="GO" id="GO:0042597">
    <property type="term" value="C:periplasmic space"/>
    <property type="evidence" value="ECO:0007669"/>
    <property type="project" value="UniProtKB-SubCell"/>
</dbReference>
<comment type="function">
    <text evidence="8">Functions as both a chaperone and a metalloprotease. Maintains the integrity of the outer membrane by promoting either the assembly or the elimination of outer membrane proteins, depending on their folding state.</text>
</comment>
<keyword evidence="7 8" id="KW-0482">Metalloprotease</keyword>
<reference evidence="10 11" key="1">
    <citation type="journal article" date="2019" name="PLoS ONE">
        <title>Pup mortality in New Zealand sea lions (Phocarctos hookeri) at Enderby Island, Auckland Islands, 2013-18.</title>
        <authorList>
            <person name="Michael S.A."/>
            <person name="Hayman D.T.S."/>
            <person name="Gray R."/>
            <person name="Zhang J."/>
            <person name="Rogers L."/>
            <person name="Roe W.D."/>
        </authorList>
    </citation>
    <scope>NUCLEOTIDE SEQUENCE [LARGE SCALE GENOMIC DNA]</scope>
    <source>
        <strain evidence="10 11">SM868</strain>
    </source>
</reference>